<dbReference type="RefSeq" id="WP_109015208.1">
    <property type="nucleotide sequence ID" value="NZ_BDOQ01000006.1"/>
</dbReference>
<keyword evidence="2" id="KW-0472">Membrane</keyword>
<protein>
    <submittedName>
        <fullName evidence="4">RND transporter</fullName>
    </submittedName>
</protein>
<comment type="caution">
    <text evidence="4">The sequence shown here is derived from an EMBL/GenBank/DDBJ whole genome shotgun (WGS) entry which is preliminary data.</text>
</comment>
<accession>A0A2R5F6Y6</accession>
<proteinExistence type="inferred from homology"/>
<dbReference type="PANTHER" id="PTHR30203:SF33">
    <property type="entry name" value="BLR4455 PROTEIN"/>
    <property type="match status" value="1"/>
</dbReference>
<comment type="subcellular location">
    <subcellularLocation>
        <location evidence="2">Cell membrane</location>
        <topology evidence="2">Lipid-anchor</topology>
    </subcellularLocation>
</comment>
<evidence type="ECO:0000256" key="1">
    <source>
        <dbReference type="ARBA" id="ARBA00007613"/>
    </source>
</evidence>
<dbReference type="AlphaFoldDB" id="A0A2R5F6Y6"/>
<dbReference type="Gene3D" id="2.20.200.10">
    <property type="entry name" value="Outer membrane efflux proteins (OEP)"/>
    <property type="match status" value="1"/>
</dbReference>
<evidence type="ECO:0000256" key="3">
    <source>
        <dbReference type="SAM" id="Coils"/>
    </source>
</evidence>
<dbReference type="EMBL" id="BDOQ01000006">
    <property type="protein sequence ID" value="GBG13996.1"/>
    <property type="molecule type" value="Genomic_DNA"/>
</dbReference>
<keyword evidence="3" id="KW-0175">Coiled coil</keyword>
<dbReference type="GO" id="GO:0005886">
    <property type="term" value="C:plasma membrane"/>
    <property type="evidence" value="ECO:0007669"/>
    <property type="project" value="UniProtKB-SubCell"/>
</dbReference>
<dbReference type="InterPro" id="IPR010131">
    <property type="entry name" value="MdtP/NodT-like"/>
</dbReference>
<dbReference type="Pfam" id="PF02321">
    <property type="entry name" value="OEP"/>
    <property type="match status" value="2"/>
</dbReference>
<keyword evidence="2" id="KW-1134">Transmembrane beta strand</keyword>
<dbReference type="OrthoDB" id="9770517at2"/>
<dbReference type="Proteomes" id="UP000245081">
    <property type="component" value="Unassembled WGS sequence"/>
</dbReference>
<keyword evidence="5" id="KW-1185">Reference proteome</keyword>
<gene>
    <name evidence="4" type="ORF">NMK_1552</name>
</gene>
<dbReference type="SUPFAM" id="SSF56954">
    <property type="entry name" value="Outer membrane efflux proteins (OEP)"/>
    <property type="match status" value="1"/>
</dbReference>
<dbReference type="InterPro" id="IPR003423">
    <property type="entry name" value="OMP_efflux"/>
</dbReference>
<dbReference type="PANTHER" id="PTHR30203">
    <property type="entry name" value="OUTER MEMBRANE CATION EFFLUX PROTEIN"/>
    <property type="match status" value="1"/>
</dbReference>
<name>A0A2R5F6Y6_9PROT</name>
<evidence type="ECO:0000313" key="5">
    <source>
        <dbReference type="Proteomes" id="UP000245081"/>
    </source>
</evidence>
<evidence type="ECO:0000256" key="2">
    <source>
        <dbReference type="RuleBase" id="RU362097"/>
    </source>
</evidence>
<dbReference type="NCBIfam" id="TIGR01845">
    <property type="entry name" value="outer_NodT"/>
    <property type="match status" value="1"/>
</dbReference>
<reference evidence="4 5" key="1">
    <citation type="journal article" date="2018" name="Environ. Microbiol.">
        <title>Isolation and genomic characterization of Novimethylophilus kurashikiensis gen. nov. sp. nov., a new lanthanide-dependent methylotrophic species of Methylophilaceae.</title>
        <authorList>
            <person name="Lv H."/>
            <person name="Sahin N."/>
            <person name="Tani A."/>
        </authorList>
    </citation>
    <scope>NUCLEOTIDE SEQUENCE [LARGE SCALE GENOMIC DNA]</scope>
    <source>
        <strain evidence="4 5">La2-4</strain>
    </source>
</reference>
<keyword evidence="2" id="KW-0812">Transmembrane</keyword>
<comment type="similarity">
    <text evidence="1 2">Belongs to the outer membrane factor (OMF) (TC 1.B.17) family.</text>
</comment>
<evidence type="ECO:0000313" key="4">
    <source>
        <dbReference type="EMBL" id="GBG13996.1"/>
    </source>
</evidence>
<sequence>MRFFEPKRLIIVAAVTQLWACTPGPEYLKPDVAVPAHWSTEAPWHQGKPDDAALKGPWWELFGDADLNALEQQAMAHSPNLELAAAKLEQAKATATVASAGLYPSLDLTGGAARSKTSKNRPLASPTAQHISMTQNDFTLGLGVNYEADIAGRVSSSVKAAQASTEQAQADLENAKLLLAAELASDYFSLRELDAEVAVVKESINLQRKALEFVSARHDLGAASGLDVAQQQAQLDATLTQIDALQQQRARFEHAIATLTGTPAPSFSLPEKVLTPKQPEIPVALPSDVLQRRPDVASSERAMAAANAQIGVAKAAFYPSVMLSPKIGLESATLGSLFSASSLLWSFGVSAVQTIFDAGRNQGNLDYSQAGYQATVASYKQAVLTAMQEVEDGLSGSAILSRAANNAQNAVASSQRVLDLATARYEGGIGTHLDVIAAQQGLLASQRQSVQIAGQQSQVAVYLVKAVGGGWGKQ</sequence>
<keyword evidence="2" id="KW-0564">Palmitate</keyword>
<dbReference type="GO" id="GO:0015562">
    <property type="term" value="F:efflux transmembrane transporter activity"/>
    <property type="evidence" value="ECO:0007669"/>
    <property type="project" value="InterPro"/>
</dbReference>
<dbReference type="Gene3D" id="1.20.1600.10">
    <property type="entry name" value="Outer membrane efflux proteins (OEP)"/>
    <property type="match status" value="1"/>
</dbReference>
<feature type="coiled-coil region" evidence="3">
    <location>
        <begin position="228"/>
        <end position="262"/>
    </location>
</feature>
<organism evidence="4 5">
    <name type="scientific">Novimethylophilus kurashikiensis</name>
    <dbReference type="NCBI Taxonomy" id="1825523"/>
    <lineage>
        <taxon>Bacteria</taxon>
        <taxon>Pseudomonadati</taxon>
        <taxon>Pseudomonadota</taxon>
        <taxon>Betaproteobacteria</taxon>
        <taxon>Nitrosomonadales</taxon>
        <taxon>Methylophilaceae</taxon>
        <taxon>Novimethylophilus</taxon>
    </lineage>
</organism>
<keyword evidence="2" id="KW-0449">Lipoprotein</keyword>